<accession>A0A843VPY0</accession>
<proteinExistence type="predicted"/>
<comment type="caution">
    <text evidence="2">The sequence shown here is derived from an EMBL/GenBank/DDBJ whole genome shotgun (WGS) entry which is preliminary data.</text>
</comment>
<dbReference type="EMBL" id="NMUH01001647">
    <property type="protein sequence ID" value="MQL94223.1"/>
    <property type="molecule type" value="Genomic_DNA"/>
</dbReference>
<evidence type="ECO:0000256" key="1">
    <source>
        <dbReference type="SAM" id="Coils"/>
    </source>
</evidence>
<keyword evidence="3" id="KW-1185">Reference proteome</keyword>
<evidence type="ECO:0000313" key="3">
    <source>
        <dbReference type="Proteomes" id="UP000652761"/>
    </source>
</evidence>
<evidence type="ECO:0000313" key="2">
    <source>
        <dbReference type="EMBL" id="MQL94223.1"/>
    </source>
</evidence>
<reference evidence="2" key="1">
    <citation type="submission" date="2017-07" db="EMBL/GenBank/DDBJ databases">
        <title>Taro Niue Genome Assembly and Annotation.</title>
        <authorList>
            <person name="Atibalentja N."/>
            <person name="Keating K."/>
            <person name="Fields C.J."/>
        </authorList>
    </citation>
    <scope>NUCLEOTIDE SEQUENCE</scope>
    <source>
        <strain evidence="2">Niue_2</strain>
        <tissue evidence="2">Leaf</tissue>
    </source>
</reference>
<protein>
    <submittedName>
        <fullName evidence="2">Uncharacterized protein</fullName>
    </submittedName>
</protein>
<gene>
    <name evidence="2" type="ORF">Taro_026876</name>
</gene>
<sequence length="197" mass="22025">MEPRGIGRKTRGKAKTFDWRTHFPEQFADWLRGGQVVVSDVTDSTAYLQRFQGEYGARDFMRPERDGRDTLIGQLEGQLAEARVALETLRAAQVVAIQADAGGASSSRGPAVEVSSFQEQLTAAVERAERAERDLLTRTEELDGAIAREAGFVAELTEQSRRLTELQSQVTQPEMEPPRDVAELRALLALERWDLEH</sequence>
<name>A0A843VPY0_COLES</name>
<dbReference type="AlphaFoldDB" id="A0A843VPY0"/>
<keyword evidence="1" id="KW-0175">Coiled coil</keyword>
<feature type="coiled-coil region" evidence="1">
    <location>
        <begin position="72"/>
        <end position="134"/>
    </location>
</feature>
<organism evidence="2 3">
    <name type="scientific">Colocasia esculenta</name>
    <name type="common">Wild taro</name>
    <name type="synonym">Arum esculentum</name>
    <dbReference type="NCBI Taxonomy" id="4460"/>
    <lineage>
        <taxon>Eukaryota</taxon>
        <taxon>Viridiplantae</taxon>
        <taxon>Streptophyta</taxon>
        <taxon>Embryophyta</taxon>
        <taxon>Tracheophyta</taxon>
        <taxon>Spermatophyta</taxon>
        <taxon>Magnoliopsida</taxon>
        <taxon>Liliopsida</taxon>
        <taxon>Araceae</taxon>
        <taxon>Aroideae</taxon>
        <taxon>Colocasieae</taxon>
        <taxon>Colocasia</taxon>
    </lineage>
</organism>
<dbReference type="Proteomes" id="UP000652761">
    <property type="component" value="Unassembled WGS sequence"/>
</dbReference>